<protein>
    <submittedName>
        <fullName evidence="1">Uncharacterized protein</fullName>
    </submittedName>
</protein>
<proteinExistence type="predicted"/>
<name>A0AAU3GRP7_9ACTN</name>
<gene>
    <name evidence="1" type="ORF">OG626_05360</name>
</gene>
<reference evidence="1" key="1">
    <citation type="submission" date="2022-10" db="EMBL/GenBank/DDBJ databases">
        <title>The complete genomes of actinobacterial strains from the NBC collection.</title>
        <authorList>
            <person name="Joergensen T.S."/>
            <person name="Alvarez Arevalo M."/>
            <person name="Sterndorff E.B."/>
            <person name="Faurdal D."/>
            <person name="Vuksanovic O."/>
            <person name="Mourched A.-S."/>
            <person name="Charusanti P."/>
            <person name="Shaw S."/>
            <person name="Blin K."/>
            <person name="Weber T."/>
        </authorList>
    </citation>
    <scope>NUCLEOTIDE SEQUENCE</scope>
    <source>
        <strain evidence="1">NBC_01401</strain>
    </source>
</reference>
<dbReference type="AlphaFoldDB" id="A0AAU3GRP7"/>
<dbReference type="InterPro" id="IPR036388">
    <property type="entry name" value="WH-like_DNA-bd_sf"/>
</dbReference>
<dbReference type="EMBL" id="CP109535">
    <property type="protein sequence ID" value="WTY94369.1"/>
    <property type="molecule type" value="Genomic_DNA"/>
</dbReference>
<dbReference type="Gene3D" id="1.10.10.10">
    <property type="entry name" value="Winged helix-like DNA-binding domain superfamily/Winged helix DNA-binding domain"/>
    <property type="match status" value="1"/>
</dbReference>
<organism evidence="1">
    <name type="scientific">Streptomyces sp. NBC_01401</name>
    <dbReference type="NCBI Taxonomy" id="2903854"/>
    <lineage>
        <taxon>Bacteria</taxon>
        <taxon>Bacillati</taxon>
        <taxon>Actinomycetota</taxon>
        <taxon>Actinomycetes</taxon>
        <taxon>Kitasatosporales</taxon>
        <taxon>Streptomycetaceae</taxon>
        <taxon>Streptomyces</taxon>
    </lineage>
</organism>
<accession>A0AAU3GRP7</accession>
<evidence type="ECO:0000313" key="1">
    <source>
        <dbReference type="EMBL" id="WTY94369.1"/>
    </source>
</evidence>
<sequence length="90" mass="9979">MRRGRLVTTAEIVHPVWGEDPPTVAVPVLRSTDVSRPRKTLELGRAADESRAVIVSPPADSWPSLCPKYPKRTKWTKAVLAAIEGNYTRT</sequence>